<sequence>MSIIVNSYTVTVLFTFSFMSLMWYWGKSRNNYAVIDVGWGLVIAGIYSLLVLPSSANLTAKLAILIPVLVWAIRLSGFLYFTRIRTNHPEDKRYAGFRESYGDKVHQKFFTNVFLLQGVLALLLAGPAIATDSLIISFETEILYLIPPILGLVLFIIGIVGETISDKQLHTFIQNKSNKGKVCDVGFWKYTRHPNYFFEWVIWLGIGIIPLRDTFSIISLFSPFFMFVLLRFISGVPFAEKYSLQSKGELFKKYQQTTNAFFPWFPKKNSIAR</sequence>
<evidence type="ECO:0000256" key="1">
    <source>
        <dbReference type="SAM" id="Phobius"/>
    </source>
</evidence>
<dbReference type="GO" id="GO:0016020">
    <property type="term" value="C:membrane"/>
    <property type="evidence" value="ECO:0007669"/>
    <property type="project" value="TreeGrafter"/>
</dbReference>
<keyword evidence="1" id="KW-0472">Membrane</keyword>
<dbReference type="Gene3D" id="1.20.120.1630">
    <property type="match status" value="1"/>
</dbReference>
<dbReference type="InterPro" id="IPR010721">
    <property type="entry name" value="UstE-like"/>
</dbReference>
<feature type="transmembrane region" description="Helical" evidence="1">
    <location>
        <begin position="196"/>
        <end position="211"/>
    </location>
</feature>
<reference evidence="2" key="1">
    <citation type="journal article" date="2019" name="PLoS Negl. Trop. Dis.">
        <title>Revisiting the worldwide diversity of Leptospira species in the environment.</title>
        <authorList>
            <person name="Vincent A.T."/>
            <person name="Schiettekatte O."/>
            <person name="Bourhy P."/>
            <person name="Veyrier F.J."/>
            <person name="Picardeau M."/>
        </authorList>
    </citation>
    <scope>NUCLEOTIDE SEQUENCE [LARGE SCALE GENOMIC DNA]</scope>
    <source>
        <strain evidence="2">201702476</strain>
    </source>
</reference>
<accession>A0A4R9KAR1</accession>
<comment type="caution">
    <text evidence="2">The sequence shown here is derived from an EMBL/GenBank/DDBJ whole genome shotgun (WGS) entry which is preliminary data.</text>
</comment>
<gene>
    <name evidence="2" type="ORF">EHQ58_04550</name>
</gene>
<feature type="transmembrane region" description="Helical" evidence="1">
    <location>
        <begin position="109"/>
        <end position="130"/>
    </location>
</feature>
<dbReference type="OrthoDB" id="9779233at2"/>
<feature type="transmembrane region" description="Helical" evidence="1">
    <location>
        <begin position="142"/>
        <end position="161"/>
    </location>
</feature>
<feature type="transmembrane region" description="Helical" evidence="1">
    <location>
        <begin position="32"/>
        <end position="50"/>
    </location>
</feature>
<keyword evidence="1" id="KW-0812">Transmembrane</keyword>
<dbReference type="Proteomes" id="UP000297693">
    <property type="component" value="Unassembled WGS sequence"/>
</dbReference>
<dbReference type="Pfam" id="PF06966">
    <property type="entry name" value="DUF1295"/>
    <property type="match status" value="1"/>
</dbReference>
<dbReference type="EMBL" id="RQGD01000014">
    <property type="protein sequence ID" value="TGL61883.1"/>
    <property type="molecule type" value="Genomic_DNA"/>
</dbReference>
<dbReference type="AlphaFoldDB" id="A0A4R9KAR1"/>
<organism evidence="2 3">
    <name type="scientific">Leptospira ognonensis</name>
    <dbReference type="NCBI Taxonomy" id="2484945"/>
    <lineage>
        <taxon>Bacteria</taxon>
        <taxon>Pseudomonadati</taxon>
        <taxon>Spirochaetota</taxon>
        <taxon>Spirochaetia</taxon>
        <taxon>Leptospirales</taxon>
        <taxon>Leptospiraceae</taxon>
        <taxon>Leptospira</taxon>
    </lineage>
</organism>
<proteinExistence type="predicted"/>
<keyword evidence="1" id="KW-1133">Transmembrane helix</keyword>
<feature type="transmembrane region" description="Helical" evidence="1">
    <location>
        <begin position="6"/>
        <end position="25"/>
    </location>
</feature>
<feature type="transmembrane region" description="Helical" evidence="1">
    <location>
        <begin position="62"/>
        <end position="82"/>
    </location>
</feature>
<dbReference type="PANTHER" id="PTHR32251">
    <property type="entry name" value="3-OXO-5-ALPHA-STEROID 4-DEHYDROGENASE"/>
    <property type="match status" value="1"/>
</dbReference>
<dbReference type="PROSITE" id="PS50244">
    <property type="entry name" value="S5A_REDUCTASE"/>
    <property type="match status" value="1"/>
</dbReference>
<keyword evidence="3" id="KW-1185">Reference proteome</keyword>
<evidence type="ECO:0000313" key="3">
    <source>
        <dbReference type="Proteomes" id="UP000297693"/>
    </source>
</evidence>
<name>A0A4R9KAR1_9LEPT</name>
<dbReference type="PANTHER" id="PTHR32251:SF17">
    <property type="entry name" value="STEROID 5-ALPHA REDUCTASE C-TERMINAL DOMAIN-CONTAINING PROTEIN"/>
    <property type="match status" value="1"/>
</dbReference>
<protein>
    <submittedName>
        <fullName evidence="2">DUF1295 domain-containing protein</fullName>
    </submittedName>
</protein>
<evidence type="ECO:0000313" key="2">
    <source>
        <dbReference type="EMBL" id="TGL61883.1"/>
    </source>
</evidence>